<comment type="caution">
    <text evidence="7">The sequence shown here is derived from an EMBL/GenBank/DDBJ whole genome shotgun (WGS) entry which is preliminary data.</text>
</comment>
<dbReference type="STRING" id="1943.AQJ64_29330"/>
<feature type="modified residue" description="N6-(pyridoxal phosphate)lysine" evidence="4">
    <location>
        <position position="221"/>
    </location>
</feature>
<dbReference type="GO" id="GO:0019805">
    <property type="term" value="P:quinolinate biosynthetic process"/>
    <property type="evidence" value="ECO:0007669"/>
    <property type="project" value="UniProtKB-UniRule"/>
</dbReference>
<gene>
    <name evidence="4" type="primary">kynU</name>
    <name evidence="7" type="ORF">AQJ64_29330</name>
</gene>
<dbReference type="InterPro" id="IPR015422">
    <property type="entry name" value="PyrdxlP-dep_Trfase_small"/>
</dbReference>
<name>A0A117R9Y2_9ACTN</name>
<dbReference type="InterPro" id="IPR010111">
    <property type="entry name" value="Kynureninase"/>
</dbReference>
<dbReference type="NCBIfam" id="TIGR01814">
    <property type="entry name" value="kynureninase"/>
    <property type="match status" value="1"/>
</dbReference>
<evidence type="ECO:0000313" key="7">
    <source>
        <dbReference type="EMBL" id="KUN79184.1"/>
    </source>
</evidence>
<evidence type="ECO:0000256" key="2">
    <source>
        <dbReference type="ARBA" id="ARBA00022801"/>
    </source>
</evidence>
<feature type="binding site" evidence="4">
    <location>
        <position position="276"/>
    </location>
    <ligand>
        <name>pyridoxal 5'-phosphate</name>
        <dbReference type="ChEBI" id="CHEBI:597326"/>
    </ligand>
</feature>
<dbReference type="GO" id="GO:0043420">
    <property type="term" value="P:anthranilate metabolic process"/>
    <property type="evidence" value="ECO:0007669"/>
    <property type="project" value="TreeGrafter"/>
</dbReference>
<dbReference type="Proteomes" id="UP000052982">
    <property type="component" value="Unassembled WGS sequence"/>
</dbReference>
<keyword evidence="8" id="KW-1185">Reference proteome</keyword>
<dbReference type="GO" id="GO:0030429">
    <property type="term" value="F:kynureninase activity"/>
    <property type="evidence" value="ECO:0007669"/>
    <property type="project" value="UniProtKB-UniRule"/>
</dbReference>
<dbReference type="GO" id="GO:0009435">
    <property type="term" value="P:NAD+ biosynthetic process"/>
    <property type="evidence" value="ECO:0007669"/>
    <property type="project" value="UniProtKB-UniRule"/>
</dbReference>
<dbReference type="GO" id="GO:0019441">
    <property type="term" value="P:L-tryptophan catabolic process to kynurenine"/>
    <property type="evidence" value="ECO:0007669"/>
    <property type="project" value="TreeGrafter"/>
</dbReference>
<protein>
    <recommendedName>
        <fullName evidence="4 5">Kynureninase</fullName>
        <ecNumber evidence="4 5">3.7.1.3</ecNumber>
    </recommendedName>
    <alternativeName>
        <fullName evidence="4">L-kynurenine hydrolase</fullName>
    </alternativeName>
</protein>
<feature type="binding site" evidence="4">
    <location>
        <position position="250"/>
    </location>
    <ligand>
        <name>pyridoxal 5'-phosphate</name>
        <dbReference type="ChEBI" id="CHEBI:597326"/>
    </ligand>
</feature>
<evidence type="ECO:0000256" key="6">
    <source>
        <dbReference type="PIRNR" id="PIRNR038800"/>
    </source>
</evidence>
<feature type="binding site" evidence="4">
    <location>
        <position position="98"/>
    </location>
    <ligand>
        <name>pyridoxal 5'-phosphate</name>
        <dbReference type="ChEBI" id="CHEBI:597326"/>
    </ligand>
</feature>
<dbReference type="PIRSF" id="PIRSF038800">
    <property type="entry name" value="KYNU"/>
    <property type="match status" value="1"/>
</dbReference>
<evidence type="ECO:0000256" key="4">
    <source>
        <dbReference type="HAMAP-Rule" id="MF_01970"/>
    </source>
</evidence>
<dbReference type="UniPathway" id="UPA00334">
    <property type="reaction ID" value="UER00455"/>
</dbReference>
<dbReference type="EMBL" id="LMWW01000049">
    <property type="protein sequence ID" value="KUN79184.1"/>
    <property type="molecule type" value="Genomic_DNA"/>
</dbReference>
<dbReference type="RefSeq" id="WP_055638912.1">
    <property type="nucleotide sequence ID" value="NZ_JBIRTR010000014.1"/>
</dbReference>
<dbReference type="UniPathway" id="UPA00253">
    <property type="reaction ID" value="UER00329"/>
</dbReference>
<comment type="pathway">
    <text evidence="4 6">Cofactor biosynthesis; NAD(+) biosynthesis; quinolinate from L-kynurenine: step 2/3.</text>
</comment>
<dbReference type="GO" id="GO:0005737">
    <property type="term" value="C:cytoplasm"/>
    <property type="evidence" value="ECO:0007669"/>
    <property type="project" value="UniProtKB-UniRule"/>
</dbReference>
<comment type="pathway">
    <text evidence="4 6">Amino-acid degradation; L-kynurenine degradation; L-alanine and anthranilate from L-kynurenine: step 1/1.</text>
</comment>
<comment type="caution">
    <text evidence="4">Lacks conserved residue(s) required for the propagation of feature annotation.</text>
</comment>
<comment type="subunit">
    <text evidence="4 6">Homodimer.</text>
</comment>
<feature type="binding site" evidence="4">
    <location>
        <begin position="126"/>
        <end position="129"/>
    </location>
    <ligand>
        <name>pyridoxal 5'-phosphate</name>
        <dbReference type="ChEBI" id="CHEBI:597326"/>
    </ligand>
</feature>
<dbReference type="InterPro" id="IPR015421">
    <property type="entry name" value="PyrdxlP-dep_Trfase_major"/>
</dbReference>
<dbReference type="GO" id="GO:0097053">
    <property type="term" value="P:L-kynurenine catabolic process"/>
    <property type="evidence" value="ECO:0007669"/>
    <property type="project" value="UniProtKB-UniRule"/>
</dbReference>
<comment type="cofactor">
    <cofactor evidence="4 6">
        <name>pyridoxal 5'-phosphate</name>
        <dbReference type="ChEBI" id="CHEBI:597326"/>
    </cofactor>
</comment>
<dbReference type="Pfam" id="PF22580">
    <property type="entry name" value="KYNU_C"/>
    <property type="match status" value="1"/>
</dbReference>
<sequence length="394" mass="42233">MSDLALKARELDSGDQLADKRAEFVLDEVVYLDGNSLGALPAAVPGRVEDVVRRQWGELRIRSWDESGWWTAPERIGDRIAPLVGAAAGQIVVGDSTSVNVFKALVGAVRIAGEGRDEILVDATTFPTDGYLAGSAARMTGRTLRPVLPAQVPDALSDRTAAVLLNHVDYRTGRLHDLPSLTAAVRAAGAVSVWDLCHSAGALPVGLDEHGVDLAVGCTYKYLNGGPGSPAYLYVRGGLQDRFDSPLPGWNSHAEPFGMRGDYEPATGAVRGRVGTPDILSMLALEAALDVWEGVSIEAVRAKSLSLTDFFLECVAEYVPEGRVESLTPARHEERGSQVALRCSDAGEVMRQLVERGVVGDFRRPDVLRFGFTPLYVGFADVERAARVLGEILG</sequence>
<feature type="binding site" evidence="4">
    <location>
        <position position="97"/>
    </location>
    <ligand>
        <name>pyridoxal 5'-phosphate</name>
        <dbReference type="ChEBI" id="CHEBI:597326"/>
    </ligand>
</feature>
<evidence type="ECO:0000256" key="3">
    <source>
        <dbReference type="ARBA" id="ARBA00022898"/>
    </source>
</evidence>
<dbReference type="InterPro" id="IPR015424">
    <property type="entry name" value="PyrdxlP-dep_Trfase"/>
</dbReference>
<dbReference type="PANTHER" id="PTHR14084">
    <property type="entry name" value="KYNURENINASE"/>
    <property type="match status" value="1"/>
</dbReference>
<dbReference type="SUPFAM" id="SSF53383">
    <property type="entry name" value="PLP-dependent transferases"/>
    <property type="match status" value="1"/>
</dbReference>
<evidence type="ECO:0000313" key="8">
    <source>
        <dbReference type="Proteomes" id="UP000052982"/>
    </source>
</evidence>
<evidence type="ECO:0000256" key="1">
    <source>
        <dbReference type="ARBA" id="ARBA00022642"/>
    </source>
</evidence>
<feature type="binding site" evidence="4">
    <location>
        <position position="220"/>
    </location>
    <ligand>
        <name>pyridoxal 5'-phosphate</name>
        <dbReference type="ChEBI" id="CHEBI:597326"/>
    </ligand>
</feature>
<dbReference type="Gene3D" id="3.90.1150.10">
    <property type="entry name" value="Aspartate Aminotransferase, domain 1"/>
    <property type="match status" value="1"/>
</dbReference>
<evidence type="ECO:0000256" key="5">
    <source>
        <dbReference type="NCBIfam" id="TIGR01814"/>
    </source>
</evidence>
<dbReference type="Gene3D" id="3.40.640.10">
    <property type="entry name" value="Type I PLP-dependent aspartate aminotransferase-like (Major domain)"/>
    <property type="match status" value="1"/>
</dbReference>
<accession>A0A117R9Y2</accession>
<organism evidence="7 8">
    <name type="scientific">Streptomyces griseoruber</name>
    <dbReference type="NCBI Taxonomy" id="1943"/>
    <lineage>
        <taxon>Bacteria</taxon>
        <taxon>Bacillati</taxon>
        <taxon>Actinomycetota</taxon>
        <taxon>Actinomycetes</taxon>
        <taxon>Kitasatosporales</taxon>
        <taxon>Streptomycetaceae</taxon>
        <taxon>Streptomyces</taxon>
    </lineage>
</organism>
<dbReference type="FunFam" id="3.40.640.10:FF:000107">
    <property type="entry name" value="Kynureninase"/>
    <property type="match status" value="1"/>
</dbReference>
<dbReference type="AlphaFoldDB" id="A0A117R9Y2"/>
<comment type="catalytic activity">
    <reaction evidence="4 6">
        <text>L-kynurenine + H2O = anthranilate + L-alanine + H(+)</text>
        <dbReference type="Rhea" id="RHEA:16813"/>
        <dbReference type="ChEBI" id="CHEBI:15377"/>
        <dbReference type="ChEBI" id="CHEBI:15378"/>
        <dbReference type="ChEBI" id="CHEBI:16567"/>
        <dbReference type="ChEBI" id="CHEBI:57959"/>
        <dbReference type="ChEBI" id="CHEBI:57972"/>
        <dbReference type="EC" id="3.7.1.3"/>
    </reaction>
</comment>
<reference evidence="7 8" key="1">
    <citation type="submission" date="2015-10" db="EMBL/GenBank/DDBJ databases">
        <title>Draft genome sequence of Streptomyces griseoruber DSM 40281, type strain for the species Streptomyces griseoruber.</title>
        <authorList>
            <person name="Ruckert C."/>
            <person name="Winkler A."/>
            <person name="Kalinowski J."/>
            <person name="Kampfer P."/>
            <person name="Glaeser S."/>
        </authorList>
    </citation>
    <scope>NUCLEOTIDE SEQUENCE [LARGE SCALE GENOMIC DNA]</scope>
    <source>
        <strain evidence="7 8">DSM 40281</strain>
    </source>
</reference>
<comment type="catalytic activity">
    <reaction evidence="6">
        <text>3-hydroxy-L-kynurenine + H2O = 3-hydroxyanthranilate + L-alanine + H(+)</text>
        <dbReference type="Rhea" id="RHEA:25143"/>
        <dbReference type="ChEBI" id="CHEBI:15377"/>
        <dbReference type="ChEBI" id="CHEBI:15378"/>
        <dbReference type="ChEBI" id="CHEBI:36559"/>
        <dbReference type="ChEBI" id="CHEBI:57972"/>
        <dbReference type="ChEBI" id="CHEBI:58125"/>
        <dbReference type="EC" id="3.7.1.3"/>
    </reaction>
</comment>
<keyword evidence="3 4" id="KW-0663">Pyridoxal phosphate</keyword>
<comment type="similarity">
    <text evidence="4 6">Belongs to the kynureninase family.</text>
</comment>
<dbReference type="EC" id="3.7.1.3" evidence="4 5"/>
<proteinExistence type="inferred from homology"/>
<dbReference type="OrthoDB" id="9812626at2"/>
<dbReference type="PANTHER" id="PTHR14084:SF0">
    <property type="entry name" value="KYNURENINASE"/>
    <property type="match status" value="1"/>
</dbReference>
<feature type="binding site" evidence="4">
    <location>
        <position position="195"/>
    </location>
    <ligand>
        <name>pyridoxal 5'-phosphate</name>
        <dbReference type="ChEBI" id="CHEBI:597326"/>
    </ligand>
</feature>
<feature type="binding site" evidence="4">
    <location>
        <position position="198"/>
    </location>
    <ligand>
        <name>pyridoxal 5'-phosphate</name>
        <dbReference type="ChEBI" id="CHEBI:597326"/>
    </ligand>
</feature>
<keyword evidence="2 4" id="KW-0378">Hydrolase</keyword>
<comment type="function">
    <text evidence="4 6">Catalyzes the cleavage of L-kynurenine (L-Kyn) and L-3-hydroxykynurenine (L-3OHKyn) into anthranilic acid (AA) and 3-hydroxyanthranilic acid (3-OHAA), respectively.</text>
</comment>
<dbReference type="GO" id="GO:0030170">
    <property type="term" value="F:pyridoxal phosphate binding"/>
    <property type="evidence" value="ECO:0007669"/>
    <property type="project" value="UniProtKB-UniRule"/>
</dbReference>
<dbReference type="HAMAP" id="MF_01970">
    <property type="entry name" value="Kynureninase"/>
    <property type="match status" value="1"/>
</dbReference>
<keyword evidence="1 4" id="KW-0662">Pyridine nucleotide biosynthesis</keyword>